<name>A0ABX1TTE0_9GAMM</name>
<sequence length="155" mass="17163">MQMSDDTIKKYPKLHYYLKVNMPQVAEVHKIINAIQKLAGKVTKETIKNALKWGQGPTIQVVHNLMCAGKKAYGCYSWGSNVLRIDEKLVKDFEAGKGLVTMKNGKKVYLVGVTILHELTHWADAQDGVDDAVPGDPTNEEGEAYEKGVYGEVLG</sequence>
<dbReference type="Pfam" id="PF15639">
    <property type="entry name" value="Tox-MPTase3"/>
    <property type="match status" value="1"/>
</dbReference>
<dbReference type="RefSeq" id="WP_169250484.1">
    <property type="nucleotide sequence ID" value="NZ_SPMZ01000081.1"/>
</dbReference>
<dbReference type="Proteomes" id="UP000760480">
    <property type="component" value="Unassembled WGS sequence"/>
</dbReference>
<evidence type="ECO:0000313" key="2">
    <source>
        <dbReference type="EMBL" id="NMQ21216.1"/>
    </source>
</evidence>
<gene>
    <name evidence="2" type="ORF">E4P82_19645</name>
</gene>
<protein>
    <recommendedName>
        <fullName evidence="1">Tox-MPTase3 domain-containing protein</fullName>
    </recommendedName>
</protein>
<keyword evidence="3" id="KW-1185">Reference proteome</keyword>
<dbReference type="InterPro" id="IPR028913">
    <property type="entry name" value="Tox-MPTase3_dom"/>
</dbReference>
<dbReference type="EMBL" id="SPMZ01000081">
    <property type="protein sequence ID" value="NMQ21216.1"/>
    <property type="molecule type" value="Genomic_DNA"/>
</dbReference>
<evidence type="ECO:0000259" key="1">
    <source>
        <dbReference type="Pfam" id="PF15639"/>
    </source>
</evidence>
<evidence type="ECO:0000313" key="3">
    <source>
        <dbReference type="Proteomes" id="UP000760480"/>
    </source>
</evidence>
<accession>A0ABX1TTE0</accession>
<reference evidence="2 3" key="1">
    <citation type="submission" date="2019-03" db="EMBL/GenBank/DDBJ databases">
        <title>Metabolic reconstructions from genomes of highly enriched 'Candidatus Accumulibacter' and 'Candidatus Competibacter' bioreactor populations.</title>
        <authorList>
            <person name="Annavajhala M.K."/>
            <person name="Welles L."/>
            <person name="Abbas B."/>
            <person name="Sorokin D."/>
            <person name="Park H."/>
            <person name="Van Loosdrecht M."/>
            <person name="Chandran K."/>
        </authorList>
    </citation>
    <scope>NUCLEOTIDE SEQUENCE [LARGE SCALE GENOMIC DNA]</scope>
    <source>
        <strain evidence="2 3">SBR_G</strain>
    </source>
</reference>
<proteinExistence type="predicted"/>
<comment type="caution">
    <text evidence="2">The sequence shown here is derived from an EMBL/GenBank/DDBJ whole genome shotgun (WGS) entry which is preliminary data.</text>
</comment>
<organism evidence="2 3">
    <name type="scientific">Candidatus Competibacter phosphatis</name>
    <dbReference type="NCBI Taxonomy" id="221280"/>
    <lineage>
        <taxon>Bacteria</taxon>
        <taxon>Pseudomonadati</taxon>
        <taxon>Pseudomonadota</taxon>
        <taxon>Gammaproteobacteria</taxon>
        <taxon>Candidatus Competibacteraceae</taxon>
        <taxon>Candidatus Competibacter</taxon>
    </lineage>
</organism>
<feature type="domain" description="Tox-MPTase3" evidence="1">
    <location>
        <begin position="9"/>
        <end position="151"/>
    </location>
</feature>